<name>A0A0N5C0J9_STREA</name>
<dbReference type="STRING" id="174720.A0A0N5C0J9"/>
<dbReference type="Proteomes" id="UP000046392">
    <property type="component" value="Unplaced"/>
</dbReference>
<accession>A0A0N5C0J9</accession>
<dbReference type="CDD" id="cd23338">
    <property type="entry name" value="beta-trefoil_FSCN_FRG1"/>
    <property type="match status" value="1"/>
</dbReference>
<dbReference type="Gene3D" id="2.80.10.50">
    <property type="match status" value="1"/>
</dbReference>
<keyword evidence="3" id="KW-0539">Nucleus</keyword>
<organism evidence="4 5">
    <name type="scientific">Strongyloides papillosus</name>
    <name type="common">Intestinal threadworm</name>
    <dbReference type="NCBI Taxonomy" id="174720"/>
    <lineage>
        <taxon>Eukaryota</taxon>
        <taxon>Metazoa</taxon>
        <taxon>Ecdysozoa</taxon>
        <taxon>Nematoda</taxon>
        <taxon>Chromadorea</taxon>
        <taxon>Rhabditida</taxon>
        <taxon>Tylenchina</taxon>
        <taxon>Panagrolaimomorpha</taxon>
        <taxon>Strongyloidoidea</taxon>
        <taxon>Strongyloididae</taxon>
        <taxon>Strongyloides</taxon>
    </lineage>
</organism>
<dbReference type="AlphaFoldDB" id="A0A0N5C0J9"/>
<comment type="similarity">
    <text evidence="2">Belongs to the FRG1 family.</text>
</comment>
<dbReference type="GO" id="GO:0055120">
    <property type="term" value="C:striated muscle dense body"/>
    <property type="evidence" value="ECO:0007669"/>
    <property type="project" value="TreeGrafter"/>
</dbReference>
<keyword evidence="4" id="KW-1185">Reference proteome</keyword>
<evidence type="ECO:0000256" key="3">
    <source>
        <dbReference type="ARBA" id="ARBA00023242"/>
    </source>
</evidence>
<protein>
    <submittedName>
        <fullName evidence="5">Protein FRG1</fullName>
    </submittedName>
</protein>
<dbReference type="GO" id="GO:0005730">
    <property type="term" value="C:nucleolus"/>
    <property type="evidence" value="ECO:0007669"/>
    <property type="project" value="UniProtKB-SubCell"/>
</dbReference>
<evidence type="ECO:0000256" key="1">
    <source>
        <dbReference type="ARBA" id="ARBA00004604"/>
    </source>
</evidence>
<dbReference type="GO" id="GO:0071013">
    <property type="term" value="C:catalytic step 2 spliceosome"/>
    <property type="evidence" value="ECO:0007669"/>
    <property type="project" value="TreeGrafter"/>
</dbReference>
<dbReference type="InterPro" id="IPR010414">
    <property type="entry name" value="FRG1"/>
</dbReference>
<sequence>MSSSDYANIKKGGFKLKGKISLGITKKKKKVIEKKKEIDHDAESRGGWRRLTLTKDIRGGMDVAFECGDFSKHFLYSQDNGKFKIGPVHEDNSSPDPEEIFTIIKAPDDVAFSIKTGYGRYVGVNANKELVATAEAISERERFEIVSENNKTAIQNVATGGFLTMNRNSDGQVLCSSLVAKEFEMINIRTNSVLDQTVDLTPVEDKLSSGDCETSYVKMYQHSRVDLKNKHICVDVGDRKVIEKAKTEGTLHSTLLDRRMKTKSDRYC</sequence>
<dbReference type="SUPFAM" id="SSF50405">
    <property type="entry name" value="Actin-crosslinking proteins"/>
    <property type="match status" value="1"/>
</dbReference>
<evidence type="ECO:0000313" key="5">
    <source>
        <dbReference type="WBParaSite" id="SPAL_0001152700.1"/>
    </source>
</evidence>
<dbReference type="WBParaSite" id="SPAL_0001152700.1">
    <property type="protein sequence ID" value="SPAL_0001152700.1"/>
    <property type="gene ID" value="SPAL_0001152700"/>
</dbReference>
<reference evidence="5" key="1">
    <citation type="submission" date="2017-02" db="UniProtKB">
        <authorList>
            <consortium name="WormBaseParasite"/>
        </authorList>
    </citation>
    <scope>IDENTIFICATION</scope>
</reference>
<evidence type="ECO:0000313" key="4">
    <source>
        <dbReference type="Proteomes" id="UP000046392"/>
    </source>
</evidence>
<evidence type="ECO:0000256" key="2">
    <source>
        <dbReference type="ARBA" id="ARBA00010878"/>
    </source>
</evidence>
<dbReference type="GO" id="GO:0051015">
    <property type="term" value="F:actin filament binding"/>
    <property type="evidence" value="ECO:0007669"/>
    <property type="project" value="TreeGrafter"/>
</dbReference>
<dbReference type="PANTHER" id="PTHR12928">
    <property type="entry name" value="FRG1 PROTEIN"/>
    <property type="match status" value="1"/>
</dbReference>
<dbReference type="Pfam" id="PF06229">
    <property type="entry name" value="FRG1"/>
    <property type="match status" value="1"/>
</dbReference>
<proteinExistence type="inferred from homology"/>
<dbReference type="PANTHER" id="PTHR12928:SF0">
    <property type="entry name" value="FSHD REGION GENE 1"/>
    <property type="match status" value="1"/>
</dbReference>
<dbReference type="InterPro" id="IPR008999">
    <property type="entry name" value="Actin-crosslinking"/>
</dbReference>
<comment type="subcellular location">
    <subcellularLocation>
        <location evidence="1">Nucleus</location>
        <location evidence="1">Nucleolus</location>
    </subcellularLocation>
</comment>